<evidence type="ECO:0000256" key="9">
    <source>
        <dbReference type="ARBA" id="ARBA00022827"/>
    </source>
</evidence>
<dbReference type="Gene3D" id="4.10.80.40">
    <property type="entry name" value="succinate dehydrogenase protein domain"/>
    <property type="match status" value="1"/>
</dbReference>
<comment type="cofactor">
    <cofactor evidence="1">
        <name>FAD</name>
        <dbReference type="ChEBI" id="CHEBI:57692"/>
    </cofactor>
</comment>
<keyword evidence="11 15" id="KW-0560">Oxidoreductase</keyword>
<dbReference type="Pfam" id="PF00890">
    <property type="entry name" value="FAD_binding_2"/>
    <property type="match status" value="1"/>
</dbReference>
<evidence type="ECO:0000256" key="4">
    <source>
        <dbReference type="ARBA" id="ARBA00008040"/>
    </source>
</evidence>
<dbReference type="AlphaFoldDB" id="A0A1C3KE53"/>
<dbReference type="Gene3D" id="3.90.700.10">
    <property type="entry name" value="Succinate dehydrogenase/fumarate reductase flavoprotein, catalytic domain"/>
    <property type="match status" value="1"/>
</dbReference>
<evidence type="ECO:0000313" key="16">
    <source>
        <dbReference type="Proteomes" id="UP000219799"/>
    </source>
</evidence>
<evidence type="ECO:0000256" key="5">
    <source>
        <dbReference type="ARBA" id="ARBA00012792"/>
    </source>
</evidence>
<dbReference type="GO" id="GO:0006099">
    <property type="term" value="P:tricarboxylic acid cycle"/>
    <property type="evidence" value="ECO:0007669"/>
    <property type="project" value="UniProtKB-KW"/>
</dbReference>
<proteinExistence type="inferred from homology"/>
<dbReference type="GO" id="GO:0050660">
    <property type="term" value="F:flavin adenine dinucleotide binding"/>
    <property type="evidence" value="ECO:0007669"/>
    <property type="project" value="TreeGrafter"/>
</dbReference>
<keyword evidence="7" id="KW-0816">Tricarboxylic acid cycle</keyword>
<evidence type="ECO:0000256" key="7">
    <source>
        <dbReference type="ARBA" id="ARBA00022532"/>
    </source>
</evidence>
<comment type="pathway">
    <text evidence="3">Carbohydrate metabolism; tricarboxylic acid cycle.</text>
</comment>
<evidence type="ECO:0000256" key="8">
    <source>
        <dbReference type="ARBA" id="ARBA00022630"/>
    </source>
</evidence>
<protein>
    <recommendedName>
        <fullName evidence="5">succinate dehydrogenase</fullName>
        <ecNumber evidence="5">1.3.5.1</ecNumber>
    </recommendedName>
</protein>
<dbReference type="FunFam" id="1.20.58.100:FF:000001">
    <property type="entry name" value="Succinate dehydrogenase flavoprotein subunit (SdhA)"/>
    <property type="match status" value="1"/>
</dbReference>
<dbReference type="EC" id="1.3.5.1" evidence="5"/>
<reference evidence="15 16" key="1">
    <citation type="submission" date="2016-06" db="EMBL/GenBank/DDBJ databases">
        <authorList>
            <consortium name="Pathogen Informatics"/>
        </authorList>
    </citation>
    <scope>NUCLEOTIDE SEQUENCE [LARGE SCALE GENOMIC DNA]</scope>
    <source>
        <strain evidence="15">PmlGA01</strain>
    </source>
</reference>
<evidence type="ECO:0000256" key="12">
    <source>
        <dbReference type="ARBA" id="ARBA00023136"/>
    </source>
</evidence>
<dbReference type="VEuPathDB" id="PlasmoDB:PmUG01_10045600"/>
<dbReference type="SUPFAM" id="SSF56425">
    <property type="entry name" value="Succinate dehydrogenase/fumarate reductase flavoprotein, catalytic domain"/>
    <property type="match status" value="1"/>
</dbReference>
<dbReference type="Gene3D" id="1.20.58.100">
    <property type="entry name" value="Fumarate reductase/succinate dehydrogenase flavoprotein-like, C-terminal domain"/>
    <property type="match status" value="1"/>
</dbReference>
<dbReference type="GO" id="GO:0005739">
    <property type="term" value="C:mitochondrion"/>
    <property type="evidence" value="ECO:0007669"/>
    <property type="project" value="GOC"/>
</dbReference>
<evidence type="ECO:0000256" key="3">
    <source>
        <dbReference type="ARBA" id="ARBA00005163"/>
    </source>
</evidence>
<evidence type="ECO:0000256" key="6">
    <source>
        <dbReference type="ARBA" id="ARBA00022448"/>
    </source>
</evidence>
<dbReference type="InterPro" id="IPR037099">
    <property type="entry name" value="Fum_R/Succ_DH_flav-like_C_sf"/>
</dbReference>
<feature type="domain" description="Fumarate reductase/succinate dehydrogenase flavoprotein-like C-terminal" evidence="14">
    <location>
        <begin position="176"/>
        <end position="313"/>
    </location>
</feature>
<dbReference type="SUPFAM" id="SSF51905">
    <property type="entry name" value="FAD/NAD(P)-binding domain"/>
    <property type="match status" value="1"/>
</dbReference>
<evidence type="ECO:0000256" key="11">
    <source>
        <dbReference type="ARBA" id="ARBA00023002"/>
    </source>
</evidence>
<sequence length="313" mass="35455">MTIEINEQRGCGPNADHIYLDLTHLPYETIKERLPGIMETAKIFAGVDVTKQYIPVLPTVHYNMGGIPTNYKTQVLTQSVDFKKLKNKSTDDIIVKGLYAAGEAASASVHGANRLGANSLLDIVVFGKRAALTIMEIDKPNLPPINGNLGNIGEETLQRIDQIRFNKGNIQTSHVRKKMQVCMQKHASVFRIGPLLEEGYKQILDICSLFKDIYVNDKTLTWNTDLLETLELENLLTLASQTILAAIDRKESRGAHARDDFPERDDKNFLKHSLTWMTDRNVENSKYFTTYRKVITEPLDNEMKHVPPVKRVY</sequence>
<dbReference type="GO" id="GO:0016020">
    <property type="term" value="C:membrane"/>
    <property type="evidence" value="ECO:0007669"/>
    <property type="project" value="UniProtKB-SubCell"/>
</dbReference>
<keyword evidence="8" id="KW-0285">Flavoprotein</keyword>
<dbReference type="Gene3D" id="3.50.50.60">
    <property type="entry name" value="FAD/NAD(P)-binding domain"/>
    <property type="match status" value="1"/>
</dbReference>
<dbReference type="PANTHER" id="PTHR11632">
    <property type="entry name" value="SUCCINATE DEHYDROGENASE 2 FLAVOPROTEIN SUBUNIT"/>
    <property type="match status" value="1"/>
</dbReference>
<keyword evidence="10" id="KW-0249">Electron transport</keyword>
<dbReference type="InterPro" id="IPR027477">
    <property type="entry name" value="Succ_DH/fumarate_Rdtase_cat_sf"/>
</dbReference>
<dbReference type="GO" id="GO:0006121">
    <property type="term" value="P:mitochondrial electron transport, succinate to ubiquinone"/>
    <property type="evidence" value="ECO:0007669"/>
    <property type="project" value="TreeGrafter"/>
</dbReference>
<dbReference type="SUPFAM" id="SSF46977">
    <property type="entry name" value="Succinate dehydrogenase/fumarate reductase flavoprotein C-terminal domain"/>
    <property type="match status" value="1"/>
</dbReference>
<comment type="subcellular location">
    <subcellularLocation>
        <location evidence="2">Membrane</location>
        <topology evidence="2">Peripheral membrane protein</topology>
    </subcellularLocation>
</comment>
<evidence type="ECO:0000313" key="15">
    <source>
        <dbReference type="EMBL" id="SBT71883.1"/>
    </source>
</evidence>
<name>A0A1C3KE53_PLAMA</name>
<gene>
    <name evidence="15" type="primary">SDHA</name>
    <name evidence="15" type="ORF">PMLGA01_100036400</name>
</gene>
<feature type="domain" description="FAD-dependent oxidoreductase 2 FAD-binding" evidence="13">
    <location>
        <begin position="4"/>
        <end position="120"/>
    </location>
</feature>
<dbReference type="Pfam" id="PF02910">
    <property type="entry name" value="Succ_DH_flav_C"/>
    <property type="match status" value="1"/>
</dbReference>
<evidence type="ECO:0000259" key="14">
    <source>
        <dbReference type="Pfam" id="PF02910"/>
    </source>
</evidence>
<keyword evidence="9" id="KW-0274">FAD</keyword>
<evidence type="ECO:0000259" key="13">
    <source>
        <dbReference type="Pfam" id="PF00890"/>
    </source>
</evidence>
<dbReference type="EMBL" id="LT594498">
    <property type="protein sequence ID" value="SBT71883.1"/>
    <property type="molecule type" value="Genomic_DNA"/>
</dbReference>
<keyword evidence="6" id="KW-0813">Transport</keyword>
<dbReference type="FunFam" id="4.10.80.40:FF:000002">
    <property type="entry name" value="Succinate dehydrogenase [ubiquinone] flavoprotein subunit, mitochondrial"/>
    <property type="match status" value="1"/>
</dbReference>
<dbReference type="InterPro" id="IPR003953">
    <property type="entry name" value="FAD-dep_OxRdtase_2_FAD-bd"/>
</dbReference>
<dbReference type="InterPro" id="IPR036188">
    <property type="entry name" value="FAD/NAD-bd_sf"/>
</dbReference>
<comment type="similarity">
    <text evidence="4">Belongs to the FAD-dependent oxidoreductase 2 family. FRD/SDH subfamily.</text>
</comment>
<dbReference type="GO" id="GO:0009055">
    <property type="term" value="F:electron transfer activity"/>
    <property type="evidence" value="ECO:0007669"/>
    <property type="project" value="TreeGrafter"/>
</dbReference>
<organism evidence="15 16">
    <name type="scientific">Plasmodium malariae</name>
    <dbReference type="NCBI Taxonomy" id="5858"/>
    <lineage>
        <taxon>Eukaryota</taxon>
        <taxon>Sar</taxon>
        <taxon>Alveolata</taxon>
        <taxon>Apicomplexa</taxon>
        <taxon>Aconoidasida</taxon>
        <taxon>Haemosporida</taxon>
        <taxon>Plasmodiidae</taxon>
        <taxon>Plasmodium</taxon>
        <taxon>Plasmodium (Plasmodium)</taxon>
    </lineage>
</organism>
<dbReference type="Proteomes" id="UP000219799">
    <property type="component" value="Chromosome 10"/>
</dbReference>
<dbReference type="GO" id="GO:0008177">
    <property type="term" value="F:succinate dehydrogenase (quinone) activity"/>
    <property type="evidence" value="ECO:0007669"/>
    <property type="project" value="UniProtKB-EC"/>
</dbReference>
<keyword evidence="12" id="KW-0472">Membrane</keyword>
<evidence type="ECO:0000256" key="10">
    <source>
        <dbReference type="ARBA" id="ARBA00022982"/>
    </source>
</evidence>
<dbReference type="PANTHER" id="PTHR11632:SF51">
    <property type="entry name" value="SUCCINATE DEHYDROGENASE [UBIQUINONE] FLAVOPROTEIN SUBUNIT, MITOCHONDRIAL"/>
    <property type="match status" value="1"/>
</dbReference>
<dbReference type="InterPro" id="IPR015939">
    <property type="entry name" value="Fum_Rdtase/Succ_DH_flav-like_C"/>
</dbReference>
<accession>A0A1C3KE53</accession>
<evidence type="ECO:0000256" key="1">
    <source>
        <dbReference type="ARBA" id="ARBA00001974"/>
    </source>
</evidence>
<evidence type="ECO:0000256" key="2">
    <source>
        <dbReference type="ARBA" id="ARBA00004170"/>
    </source>
</evidence>
<dbReference type="InterPro" id="IPR030664">
    <property type="entry name" value="SdhA/FrdA/AprA"/>
</dbReference>